<keyword evidence="3" id="KW-1185">Reference proteome</keyword>
<dbReference type="Gene3D" id="6.10.140.530">
    <property type="match status" value="1"/>
</dbReference>
<dbReference type="PANTHER" id="PTHR33418">
    <property type="entry name" value="HELICASE-ASSOCIATED"/>
    <property type="match status" value="1"/>
</dbReference>
<dbReference type="Pfam" id="PF03457">
    <property type="entry name" value="HA"/>
    <property type="match status" value="1"/>
</dbReference>
<proteinExistence type="predicted"/>
<dbReference type="AlphaFoldDB" id="A0ABD3LWM4"/>
<dbReference type="InterPro" id="IPR005114">
    <property type="entry name" value="Helicase_assoc"/>
</dbReference>
<name>A0ABD3LWM4_9STRA</name>
<organism evidence="2 3">
    <name type="scientific">Discostella pseudostelligera</name>
    <dbReference type="NCBI Taxonomy" id="259834"/>
    <lineage>
        <taxon>Eukaryota</taxon>
        <taxon>Sar</taxon>
        <taxon>Stramenopiles</taxon>
        <taxon>Ochrophyta</taxon>
        <taxon>Bacillariophyta</taxon>
        <taxon>Coscinodiscophyceae</taxon>
        <taxon>Thalassiosirophycidae</taxon>
        <taxon>Stephanodiscales</taxon>
        <taxon>Stephanodiscaceae</taxon>
        <taxon>Discostella</taxon>
    </lineage>
</organism>
<reference evidence="2 3" key="1">
    <citation type="submission" date="2024-10" db="EMBL/GenBank/DDBJ databases">
        <title>Updated reference genomes for cyclostephanoid diatoms.</title>
        <authorList>
            <person name="Roberts W.R."/>
            <person name="Alverson A.J."/>
        </authorList>
    </citation>
    <scope>NUCLEOTIDE SEQUENCE [LARGE SCALE GENOMIC DNA]</scope>
    <source>
        <strain evidence="2 3">AJA232-27</strain>
    </source>
</reference>
<evidence type="ECO:0000313" key="3">
    <source>
        <dbReference type="Proteomes" id="UP001530293"/>
    </source>
</evidence>
<dbReference type="EMBL" id="JALLBG020000313">
    <property type="protein sequence ID" value="KAL3756129.1"/>
    <property type="molecule type" value="Genomic_DNA"/>
</dbReference>
<dbReference type="PANTHER" id="PTHR33418:SF1">
    <property type="entry name" value="HELICASE-ASSOCIATED DOMAIN-CONTAINING PROTEIN"/>
    <property type="match status" value="1"/>
</dbReference>
<dbReference type="Proteomes" id="UP001530293">
    <property type="component" value="Unassembled WGS sequence"/>
</dbReference>
<feature type="domain" description="Helicase-associated" evidence="1">
    <location>
        <begin position="274"/>
        <end position="336"/>
    </location>
</feature>
<evidence type="ECO:0000259" key="1">
    <source>
        <dbReference type="Pfam" id="PF03457"/>
    </source>
</evidence>
<gene>
    <name evidence="2" type="ORF">ACHAWU_005633</name>
</gene>
<accession>A0ABD3LWM4</accession>
<sequence>MEQRIYYQIKSMQRATMEPMSTEQQTMNDNRDDEDASFIDTGTSDTKASTSINTNITSENNTNMLIQSEASMYDMMDDGNEQLPPDHYLLRNDWSPPELPFNFPPMPPLLPPNEFPPMPPLPPMQMHMPPLLVQTTTETTPPIARNFSHLSFEGGQSNTYSPSLDDFLPVDMHLDHSTIGGLHSDRNVPSLGISHPSSVCLPSLDETQCFAGNNAMQDANYSTPAAKFASVQNTTDEDQYDYAFSLSEAAMEMSDDDIAPGIDAAAKKAPLLSPWSQKFIELQMYKAQHGDCDVKQTEGKLGYWVNKQRNEKKLLDDGKPSQMTPQRMRLLTKIGFKWPEPRVQIWDKHFNELVAYKNRVRIAIHR</sequence>
<evidence type="ECO:0000313" key="2">
    <source>
        <dbReference type="EMBL" id="KAL3756129.1"/>
    </source>
</evidence>
<protein>
    <recommendedName>
        <fullName evidence="1">Helicase-associated domain-containing protein</fullName>
    </recommendedName>
</protein>
<comment type="caution">
    <text evidence="2">The sequence shown here is derived from an EMBL/GenBank/DDBJ whole genome shotgun (WGS) entry which is preliminary data.</text>
</comment>